<evidence type="ECO:0000256" key="2">
    <source>
        <dbReference type="ARBA" id="ARBA00022723"/>
    </source>
</evidence>
<protein>
    <submittedName>
        <fullName evidence="5">Cytochrome P450 2D26-like</fullName>
    </submittedName>
</protein>
<dbReference type="Proteomes" id="UP000694865">
    <property type="component" value="Unplaced"/>
</dbReference>
<gene>
    <name evidence="5" type="primary">LOC100373511</name>
</gene>
<proteinExistence type="inferred from homology"/>
<dbReference type="Gene3D" id="1.10.630.10">
    <property type="entry name" value="Cytochrome P450"/>
    <property type="match status" value="1"/>
</dbReference>
<dbReference type="PANTHER" id="PTHR24300">
    <property type="entry name" value="CYTOCHROME P450 508A4-RELATED"/>
    <property type="match status" value="1"/>
</dbReference>
<reference evidence="5" key="1">
    <citation type="submission" date="2025-08" db="UniProtKB">
        <authorList>
            <consortium name="RefSeq"/>
        </authorList>
    </citation>
    <scope>IDENTIFICATION</scope>
    <source>
        <tissue evidence="5">Testes</tissue>
    </source>
</reference>
<keyword evidence="2" id="KW-0479">Metal-binding</keyword>
<evidence type="ECO:0000256" key="3">
    <source>
        <dbReference type="ARBA" id="ARBA00023004"/>
    </source>
</evidence>
<comment type="similarity">
    <text evidence="1">Belongs to the cytochrome P450 family.</text>
</comment>
<dbReference type="SUPFAM" id="SSF48264">
    <property type="entry name" value="Cytochrome P450"/>
    <property type="match status" value="1"/>
</dbReference>
<dbReference type="InterPro" id="IPR050182">
    <property type="entry name" value="Cytochrome_P450_fam2"/>
</dbReference>
<dbReference type="InterPro" id="IPR036396">
    <property type="entry name" value="Cyt_P450_sf"/>
</dbReference>
<keyword evidence="4" id="KW-1185">Reference proteome</keyword>
<organism evidence="4 5">
    <name type="scientific">Saccoglossus kowalevskii</name>
    <name type="common">Acorn worm</name>
    <dbReference type="NCBI Taxonomy" id="10224"/>
    <lineage>
        <taxon>Eukaryota</taxon>
        <taxon>Metazoa</taxon>
        <taxon>Hemichordata</taxon>
        <taxon>Enteropneusta</taxon>
        <taxon>Harrimaniidae</taxon>
        <taxon>Saccoglossus</taxon>
    </lineage>
</organism>
<evidence type="ECO:0000313" key="4">
    <source>
        <dbReference type="Proteomes" id="UP000694865"/>
    </source>
</evidence>
<dbReference type="InterPro" id="IPR001128">
    <property type="entry name" value="Cyt_P450"/>
</dbReference>
<dbReference type="GeneID" id="100373511"/>
<dbReference type="PANTHER" id="PTHR24300:SF403">
    <property type="entry name" value="CYTOCHROME P450 306A1"/>
    <property type="match status" value="1"/>
</dbReference>
<evidence type="ECO:0000313" key="5">
    <source>
        <dbReference type="RefSeq" id="XP_006815214.1"/>
    </source>
</evidence>
<name>A0ABM0M5C3_SACKO</name>
<dbReference type="RefSeq" id="XP_006815214.1">
    <property type="nucleotide sequence ID" value="XM_006815151.1"/>
</dbReference>
<dbReference type="PRINTS" id="PR00463">
    <property type="entry name" value="EP450I"/>
</dbReference>
<dbReference type="InterPro" id="IPR002401">
    <property type="entry name" value="Cyt_P450_E_grp-I"/>
</dbReference>
<evidence type="ECO:0000256" key="1">
    <source>
        <dbReference type="ARBA" id="ARBA00010617"/>
    </source>
</evidence>
<keyword evidence="3" id="KW-0408">Iron</keyword>
<accession>A0ABM0M5C3</accession>
<dbReference type="Pfam" id="PF00067">
    <property type="entry name" value="p450"/>
    <property type="match status" value="1"/>
</dbReference>
<sequence length="186" mass="21445">MIIHTSEIAGSTTVVNFLPILRYIPRYNVVDKYCDTINSIIDWIQLNIDEHSKHFAVNSEPRDFVDAYLAELKSRKKKQSTSVDNNNLIRTVVDLFAAGTETTSTALSWSILYSALYPDIQSRLRQEILDEIGQSRDVTMADRHKLPYTEDVIVEVNRISSIVHCLYLMSSPMMSQWEISLFRKVR</sequence>